<reference evidence="1 2" key="1">
    <citation type="submission" date="2014-08" db="EMBL/GenBank/DDBJ databases">
        <title>Clostridium innocuum, an unnegligible vancomycin-resistant pathogen causing extra-intestinal infections.</title>
        <authorList>
            <person name="Feng Y."/>
            <person name="Chiu C.-H."/>
        </authorList>
    </citation>
    <scope>NUCLEOTIDE SEQUENCE [LARGE SCALE GENOMIC DNA]</scope>
    <source>
        <strain evidence="1 2">AN88</strain>
    </source>
</reference>
<evidence type="ECO:0000313" key="2">
    <source>
        <dbReference type="Proteomes" id="UP000030008"/>
    </source>
</evidence>
<protein>
    <submittedName>
        <fullName evidence="1">Uncharacterized protein</fullName>
    </submittedName>
</protein>
<dbReference type="AlphaFoldDB" id="A0A099I7Y6"/>
<gene>
    <name evidence="1" type="ORF">CIAN88_05980</name>
</gene>
<proteinExistence type="predicted"/>
<evidence type="ECO:0000313" key="1">
    <source>
        <dbReference type="EMBL" id="KGJ54089.1"/>
    </source>
</evidence>
<accession>A0A099I7Y6</accession>
<organism evidence="1 2">
    <name type="scientific">Clostridium innocuum</name>
    <dbReference type="NCBI Taxonomy" id="1522"/>
    <lineage>
        <taxon>Bacteria</taxon>
        <taxon>Bacillati</taxon>
        <taxon>Bacillota</taxon>
        <taxon>Clostridia</taxon>
        <taxon>Eubacteriales</taxon>
        <taxon>Clostridiaceae</taxon>
        <taxon>Clostridium</taxon>
    </lineage>
</organism>
<dbReference type="EMBL" id="JQIF01000023">
    <property type="protein sequence ID" value="KGJ54089.1"/>
    <property type="molecule type" value="Genomic_DNA"/>
</dbReference>
<comment type="caution">
    <text evidence="1">The sequence shown here is derived from an EMBL/GenBank/DDBJ whole genome shotgun (WGS) entry which is preliminary data.</text>
</comment>
<dbReference type="Proteomes" id="UP000030008">
    <property type="component" value="Unassembled WGS sequence"/>
</dbReference>
<sequence length="106" mass="12756">MNEYQELYEGIELMCLCTDTYEDAEEYLKPLRELIEHYIVLEDAFIRACEHIKYENAEGKMDDTSACPKSIYAFTPNRCRKDKCRMSNVECWKEWFLHLAKQKNRN</sequence>
<name>A0A099I7Y6_CLOIN</name>